<dbReference type="FunFam" id="3.40.50.300:FF:000522">
    <property type="entry name" value="Gluconokinase"/>
    <property type="match status" value="1"/>
</dbReference>
<dbReference type="AlphaFoldDB" id="A0A543IWV4"/>
<dbReference type="RefSeq" id="WP_142259114.1">
    <property type="nucleotide sequence ID" value="NZ_BMPV01000007.1"/>
</dbReference>
<dbReference type="Proteomes" id="UP000319213">
    <property type="component" value="Unassembled WGS sequence"/>
</dbReference>
<keyword evidence="6 10" id="KW-0418">Kinase</keyword>
<evidence type="ECO:0000256" key="10">
    <source>
        <dbReference type="RuleBase" id="RU363066"/>
    </source>
</evidence>
<keyword evidence="12" id="KW-1185">Reference proteome</keyword>
<evidence type="ECO:0000256" key="2">
    <source>
        <dbReference type="ARBA" id="ARBA00008420"/>
    </source>
</evidence>
<dbReference type="EC" id="2.7.1.12" evidence="3 10"/>
<dbReference type="SUPFAM" id="SSF52540">
    <property type="entry name" value="P-loop containing nucleoside triphosphate hydrolases"/>
    <property type="match status" value="1"/>
</dbReference>
<dbReference type="EMBL" id="VFPQ01000001">
    <property type="protein sequence ID" value="TQM75037.1"/>
    <property type="molecule type" value="Genomic_DNA"/>
</dbReference>
<evidence type="ECO:0000256" key="7">
    <source>
        <dbReference type="ARBA" id="ARBA00022840"/>
    </source>
</evidence>
<evidence type="ECO:0000256" key="3">
    <source>
        <dbReference type="ARBA" id="ARBA00012054"/>
    </source>
</evidence>
<accession>A0A543IWV4</accession>
<name>A0A543IWV4_9ACTN</name>
<protein>
    <recommendedName>
        <fullName evidence="3 10">Gluconokinase</fullName>
        <ecNumber evidence="3 10">2.7.1.12</ecNumber>
    </recommendedName>
</protein>
<evidence type="ECO:0000313" key="12">
    <source>
        <dbReference type="Proteomes" id="UP000319213"/>
    </source>
</evidence>
<dbReference type="CDD" id="cd02021">
    <property type="entry name" value="GntK"/>
    <property type="match status" value="1"/>
</dbReference>
<keyword evidence="4 10" id="KW-0808">Transferase</keyword>
<comment type="caution">
    <text evidence="11">The sequence shown here is derived from an EMBL/GenBank/DDBJ whole genome shotgun (WGS) entry which is preliminary data.</text>
</comment>
<organism evidence="11 12">
    <name type="scientific">Thermopolyspora flexuosa</name>
    <dbReference type="NCBI Taxonomy" id="103836"/>
    <lineage>
        <taxon>Bacteria</taxon>
        <taxon>Bacillati</taxon>
        <taxon>Actinomycetota</taxon>
        <taxon>Actinomycetes</taxon>
        <taxon>Streptosporangiales</taxon>
        <taxon>Streptosporangiaceae</taxon>
        <taxon>Thermopolyspora</taxon>
    </lineage>
</organism>
<keyword evidence="8" id="KW-0311">Gluconate utilization</keyword>
<evidence type="ECO:0000256" key="9">
    <source>
        <dbReference type="ARBA" id="ARBA00048090"/>
    </source>
</evidence>
<comment type="pathway">
    <text evidence="1">Carbohydrate acid metabolism.</text>
</comment>
<evidence type="ECO:0000256" key="5">
    <source>
        <dbReference type="ARBA" id="ARBA00022741"/>
    </source>
</evidence>
<dbReference type="Gene3D" id="3.40.50.300">
    <property type="entry name" value="P-loop containing nucleotide triphosphate hydrolases"/>
    <property type="match status" value="1"/>
</dbReference>
<gene>
    <name evidence="11" type="ORF">FHX40_1731</name>
</gene>
<dbReference type="GO" id="GO:0046316">
    <property type="term" value="F:gluconokinase activity"/>
    <property type="evidence" value="ECO:0007669"/>
    <property type="project" value="UniProtKB-EC"/>
</dbReference>
<dbReference type="OrthoDB" id="9795716at2"/>
<dbReference type="Pfam" id="PF13671">
    <property type="entry name" value="AAA_33"/>
    <property type="match status" value="1"/>
</dbReference>
<dbReference type="InterPro" id="IPR006001">
    <property type="entry name" value="Therm_gnt_kin"/>
</dbReference>
<dbReference type="GO" id="GO:0005737">
    <property type="term" value="C:cytoplasm"/>
    <property type="evidence" value="ECO:0007669"/>
    <property type="project" value="TreeGrafter"/>
</dbReference>
<dbReference type="PANTHER" id="PTHR43442:SF3">
    <property type="entry name" value="GLUCONOKINASE-RELATED"/>
    <property type="match status" value="1"/>
</dbReference>
<dbReference type="PANTHER" id="PTHR43442">
    <property type="entry name" value="GLUCONOKINASE-RELATED"/>
    <property type="match status" value="1"/>
</dbReference>
<keyword evidence="7 10" id="KW-0067">ATP-binding</keyword>
<dbReference type="GO" id="GO:0005524">
    <property type="term" value="F:ATP binding"/>
    <property type="evidence" value="ECO:0007669"/>
    <property type="project" value="UniProtKB-KW"/>
</dbReference>
<evidence type="ECO:0000256" key="1">
    <source>
        <dbReference type="ARBA" id="ARBA00004761"/>
    </source>
</evidence>
<evidence type="ECO:0000313" key="11">
    <source>
        <dbReference type="EMBL" id="TQM75037.1"/>
    </source>
</evidence>
<proteinExistence type="inferred from homology"/>
<evidence type="ECO:0000256" key="8">
    <source>
        <dbReference type="ARBA" id="ARBA00023064"/>
    </source>
</evidence>
<sequence>MATHVIVMGVAGSGKSTVARLLADRLGLRFAEADRFHPPANIAKMERGVPLDDADRLPWLTDLAAWIRDREAEGASTVVACSALKRRYRDILRTGAPEVFFAHLAGTEEVIRDRLAARSGHFFPPALLSSQFRDLEPLQPDEHGITLDVAEPPERLADRLAALLAAKQ</sequence>
<evidence type="ECO:0000256" key="4">
    <source>
        <dbReference type="ARBA" id="ARBA00022679"/>
    </source>
</evidence>
<comment type="catalytic activity">
    <reaction evidence="9 10">
        <text>D-gluconate + ATP = 6-phospho-D-gluconate + ADP + H(+)</text>
        <dbReference type="Rhea" id="RHEA:19433"/>
        <dbReference type="ChEBI" id="CHEBI:15378"/>
        <dbReference type="ChEBI" id="CHEBI:18391"/>
        <dbReference type="ChEBI" id="CHEBI:30616"/>
        <dbReference type="ChEBI" id="CHEBI:58759"/>
        <dbReference type="ChEBI" id="CHEBI:456216"/>
        <dbReference type="EC" id="2.7.1.12"/>
    </reaction>
</comment>
<evidence type="ECO:0000256" key="6">
    <source>
        <dbReference type="ARBA" id="ARBA00022777"/>
    </source>
</evidence>
<dbReference type="NCBIfam" id="TIGR01313">
    <property type="entry name" value="therm_gnt_kin"/>
    <property type="match status" value="1"/>
</dbReference>
<dbReference type="InterPro" id="IPR027417">
    <property type="entry name" value="P-loop_NTPase"/>
</dbReference>
<reference evidence="11 12" key="1">
    <citation type="submission" date="2019-06" db="EMBL/GenBank/DDBJ databases">
        <title>Sequencing the genomes of 1000 actinobacteria strains.</title>
        <authorList>
            <person name="Klenk H.-P."/>
        </authorList>
    </citation>
    <scope>NUCLEOTIDE SEQUENCE [LARGE SCALE GENOMIC DNA]</scope>
    <source>
        <strain evidence="11 12">DSM 43186</strain>
    </source>
</reference>
<keyword evidence="5 10" id="KW-0547">Nucleotide-binding</keyword>
<dbReference type="GO" id="GO:0019521">
    <property type="term" value="P:D-gluconate metabolic process"/>
    <property type="evidence" value="ECO:0007669"/>
    <property type="project" value="UniProtKB-KW"/>
</dbReference>
<comment type="similarity">
    <text evidence="2 10">Belongs to the gluconokinase GntK/GntV family.</text>
</comment>